<keyword evidence="2" id="KW-1185">Reference proteome</keyword>
<name>A0ABW2LUE3_9FLAO</name>
<dbReference type="Proteomes" id="UP001596550">
    <property type="component" value="Unassembled WGS sequence"/>
</dbReference>
<dbReference type="PROSITE" id="PS51257">
    <property type="entry name" value="PROKAR_LIPOPROTEIN"/>
    <property type="match status" value="1"/>
</dbReference>
<proteinExistence type="predicted"/>
<accession>A0ABW2LUE3</accession>
<reference evidence="2" key="1">
    <citation type="journal article" date="2019" name="Int. J. Syst. Evol. Microbiol.">
        <title>The Global Catalogue of Microorganisms (GCM) 10K type strain sequencing project: providing services to taxonomists for standard genome sequencing and annotation.</title>
        <authorList>
            <consortium name="The Broad Institute Genomics Platform"/>
            <consortium name="The Broad Institute Genome Sequencing Center for Infectious Disease"/>
            <person name="Wu L."/>
            <person name="Ma J."/>
        </authorList>
    </citation>
    <scope>NUCLEOTIDE SEQUENCE [LARGE SCALE GENOMIC DNA]</scope>
    <source>
        <strain evidence="2">CCUG 54781</strain>
    </source>
</reference>
<evidence type="ECO:0000313" key="1">
    <source>
        <dbReference type="EMBL" id="MFC7346188.1"/>
    </source>
</evidence>
<evidence type="ECO:0000313" key="2">
    <source>
        <dbReference type="Proteomes" id="UP001596550"/>
    </source>
</evidence>
<sequence>MKNLILPFVLLLTFVFSCRENDIDEGLEKKTASYDVYVAGKENNSACYWKNGIKIDLINGSNITPRKIIVENNDVYIFAMSDISQDYYIWKNNVKIAVNQHIGMNNNTTNPADYAHSIDDFLVDQGNIYLFGIVTSPIVQIPSTITYTRELCYWKNGLKTVLFTQNFPNPQNYVTTRNFTIYNGDVYIPVNKMLNNLVDSPIEVGYFKNNSYNIISPYSGQKNFRNISSNGLGDIYLSMYDKLTDKSYFKNIITNTDSYISQTVKGKFKIDGTDIYDFSNGSDYLKNDNAISFSYALGFNRIEDFFALDQNIYQIRSKSTSDIKDSYKVYINNVETQHINHVNGIFTSIYVVQD</sequence>
<evidence type="ECO:0008006" key="3">
    <source>
        <dbReference type="Google" id="ProtNLM"/>
    </source>
</evidence>
<gene>
    <name evidence="1" type="ORF">ACFQO9_05560</name>
</gene>
<dbReference type="EMBL" id="JBHTCR010000002">
    <property type="protein sequence ID" value="MFC7346188.1"/>
    <property type="molecule type" value="Genomic_DNA"/>
</dbReference>
<protein>
    <recommendedName>
        <fullName evidence="3">DUF4221 domain-containing protein</fullName>
    </recommendedName>
</protein>
<organism evidence="1 2">
    <name type="scientific">Chryseobacterium zhengzhouense</name>
    <dbReference type="NCBI Taxonomy" id="1636086"/>
    <lineage>
        <taxon>Bacteria</taxon>
        <taxon>Pseudomonadati</taxon>
        <taxon>Bacteroidota</taxon>
        <taxon>Flavobacteriia</taxon>
        <taxon>Flavobacteriales</taxon>
        <taxon>Weeksellaceae</taxon>
        <taxon>Chryseobacterium group</taxon>
        <taxon>Chryseobacterium</taxon>
    </lineage>
</organism>
<dbReference type="RefSeq" id="WP_378175025.1">
    <property type="nucleotide sequence ID" value="NZ_JBHTCR010000002.1"/>
</dbReference>
<comment type="caution">
    <text evidence="1">The sequence shown here is derived from an EMBL/GenBank/DDBJ whole genome shotgun (WGS) entry which is preliminary data.</text>
</comment>